<feature type="transmembrane region" description="Helical" evidence="9">
    <location>
        <begin position="283"/>
        <end position="303"/>
    </location>
</feature>
<keyword evidence="11" id="KW-1185">Reference proteome</keyword>
<protein>
    <submittedName>
        <fullName evidence="10">Choline-glycine betaine transporter</fullName>
    </submittedName>
</protein>
<feature type="transmembrane region" description="Helical" evidence="9">
    <location>
        <begin position="368"/>
        <end position="393"/>
    </location>
</feature>
<keyword evidence="7 9" id="KW-0472">Membrane</keyword>
<evidence type="ECO:0000313" key="11">
    <source>
        <dbReference type="Proteomes" id="UP000190911"/>
    </source>
</evidence>
<feature type="transmembrane region" description="Helical" evidence="9">
    <location>
        <begin position="211"/>
        <end position="232"/>
    </location>
</feature>
<dbReference type="PANTHER" id="PTHR30047:SF7">
    <property type="entry name" value="HIGH-AFFINITY CHOLINE TRANSPORT PROTEIN"/>
    <property type="match status" value="1"/>
</dbReference>
<dbReference type="RefSeq" id="WP_079553290.1">
    <property type="nucleotide sequence ID" value="NZ_LT670847.1"/>
</dbReference>
<dbReference type="AlphaFoldDB" id="A0A1M7H9F4"/>
<evidence type="ECO:0000256" key="7">
    <source>
        <dbReference type="ARBA" id="ARBA00023136"/>
    </source>
</evidence>
<feature type="compositionally biased region" description="Basic residues" evidence="8">
    <location>
        <begin position="1"/>
        <end position="12"/>
    </location>
</feature>
<feature type="region of interest" description="Disordered" evidence="8">
    <location>
        <begin position="1"/>
        <end position="21"/>
    </location>
</feature>
<evidence type="ECO:0000256" key="1">
    <source>
        <dbReference type="ARBA" id="ARBA00004651"/>
    </source>
</evidence>
<dbReference type="PANTHER" id="PTHR30047">
    <property type="entry name" value="HIGH-AFFINITY CHOLINE TRANSPORT PROTEIN-RELATED"/>
    <property type="match status" value="1"/>
</dbReference>
<feature type="transmembrane region" description="Helical" evidence="9">
    <location>
        <begin position="426"/>
        <end position="454"/>
    </location>
</feature>
<dbReference type="GO" id="GO:0022857">
    <property type="term" value="F:transmembrane transporter activity"/>
    <property type="evidence" value="ECO:0007669"/>
    <property type="project" value="InterPro"/>
</dbReference>
<evidence type="ECO:0000256" key="2">
    <source>
        <dbReference type="ARBA" id="ARBA00005658"/>
    </source>
</evidence>
<gene>
    <name evidence="10" type="ORF">SAMN05878437_1986</name>
</gene>
<dbReference type="OrthoDB" id="9775735at2"/>
<name>A0A1M7H9F4_9GAMM</name>
<comment type="subcellular location">
    <subcellularLocation>
        <location evidence="1">Cell membrane</location>
        <topology evidence="1">Multi-pass membrane protein</topology>
    </subcellularLocation>
</comment>
<dbReference type="STRING" id="29571.SAMN05878437_1986"/>
<accession>A0A1M7H9F4</accession>
<reference evidence="10 11" key="1">
    <citation type="submission" date="2016-11" db="EMBL/GenBank/DDBJ databases">
        <authorList>
            <person name="Jaros S."/>
            <person name="Januszkiewicz K."/>
            <person name="Wedrychowicz H."/>
        </authorList>
    </citation>
    <scope>NUCLEOTIDE SEQUENCE [LARGE SCALE GENOMIC DNA]</scope>
    <source>
        <strain evidence="10 11">ACAM 12</strain>
    </source>
</reference>
<feature type="transmembrane region" description="Helical" evidence="9">
    <location>
        <begin position="333"/>
        <end position="356"/>
    </location>
</feature>
<dbReference type="Proteomes" id="UP000190911">
    <property type="component" value="Chromosome I"/>
</dbReference>
<dbReference type="GO" id="GO:0005886">
    <property type="term" value="C:plasma membrane"/>
    <property type="evidence" value="ECO:0007669"/>
    <property type="project" value="UniProtKB-SubCell"/>
</dbReference>
<keyword evidence="4" id="KW-1003">Cell membrane</keyword>
<evidence type="ECO:0000256" key="9">
    <source>
        <dbReference type="SAM" id="Phobius"/>
    </source>
</evidence>
<dbReference type="Pfam" id="PF02028">
    <property type="entry name" value="BCCT"/>
    <property type="match status" value="1"/>
</dbReference>
<feature type="transmembrane region" description="Helical" evidence="9">
    <location>
        <begin position="466"/>
        <end position="484"/>
    </location>
</feature>
<proteinExistence type="inferred from homology"/>
<evidence type="ECO:0000256" key="6">
    <source>
        <dbReference type="ARBA" id="ARBA00022989"/>
    </source>
</evidence>
<feature type="transmembrane region" description="Helical" evidence="9">
    <location>
        <begin position="70"/>
        <end position="94"/>
    </location>
</feature>
<dbReference type="InterPro" id="IPR000060">
    <property type="entry name" value="BCCT_transptr"/>
</dbReference>
<evidence type="ECO:0000256" key="5">
    <source>
        <dbReference type="ARBA" id="ARBA00022692"/>
    </source>
</evidence>
<feature type="transmembrane region" description="Helical" evidence="9">
    <location>
        <begin position="252"/>
        <end position="271"/>
    </location>
</feature>
<dbReference type="EMBL" id="LT670847">
    <property type="protein sequence ID" value="SHM25154.1"/>
    <property type="molecule type" value="Genomic_DNA"/>
</dbReference>
<feature type="transmembrane region" description="Helical" evidence="9">
    <location>
        <begin position="490"/>
        <end position="511"/>
    </location>
</feature>
<keyword evidence="5 9" id="KW-0812">Transmembrane</keyword>
<evidence type="ECO:0000256" key="4">
    <source>
        <dbReference type="ARBA" id="ARBA00022475"/>
    </source>
</evidence>
<feature type="transmembrane region" description="Helical" evidence="9">
    <location>
        <begin position="30"/>
        <end position="50"/>
    </location>
</feature>
<feature type="transmembrane region" description="Helical" evidence="9">
    <location>
        <begin position="164"/>
        <end position="183"/>
    </location>
</feature>
<evidence type="ECO:0000256" key="8">
    <source>
        <dbReference type="SAM" id="MobiDB-lite"/>
    </source>
</evidence>
<keyword evidence="6 9" id="KW-1133">Transmembrane helix</keyword>
<evidence type="ECO:0000313" key="10">
    <source>
        <dbReference type="EMBL" id="SHM25154.1"/>
    </source>
</evidence>
<organism evidence="10 11">
    <name type="scientific">Vreelandella subglaciescola</name>
    <dbReference type="NCBI Taxonomy" id="29571"/>
    <lineage>
        <taxon>Bacteria</taxon>
        <taxon>Pseudomonadati</taxon>
        <taxon>Pseudomonadota</taxon>
        <taxon>Gammaproteobacteria</taxon>
        <taxon>Oceanospirillales</taxon>
        <taxon>Halomonadaceae</taxon>
        <taxon>Vreelandella</taxon>
    </lineage>
</organism>
<keyword evidence="3" id="KW-0813">Transport</keyword>
<sequence>MSSTKTHTKTHAKASPAPLPEGQHRFGDPVVLVLSIGFILLFVGLSLYNIELVADAIAAGFAWTAKTLGAYFQLLLLLTFLIAIGVTCTPMASARIGNTRTPELSTFKWVSIIMCTLLAGGGVFFAAGEPIYHFVVTPPSFDTQASTVDAIAPALAQSFMHWGFLAWAVLGSLTSIVLAHAHYDKGQPLQPRTLLYPIFGERIMRGTFGGVVDALCVIAVVAGTVGPIGFLATQVSFGLHELFGVANSYTTQLIILIGLGAIYVTSAMTGIDKGIQLLSRLNVFLALGIAAVIFLFGPTQFLVKAFTQGFGEYLSSFFTMSTMTSQSAPDWWMQWWTVFFFAWFIGYGPLMAIFVARISKGRTIRQMILTVAVLAPIATTIWFTLLGGSGIFYQFTGVFDLSEALNNFQFDVATLTVAETLPGGTFMALAILLLTTIFVATTGDSMSYAISVVAAGHDEPNPLIRAFWGITMSLMAAILLYMGAGQINALQQFIVLTAIPVSLILLPSLWTGPQAAVAMAREQGLMSRHAKPASPAQPPSREV</sequence>
<feature type="transmembrane region" description="Helical" evidence="9">
    <location>
        <begin position="106"/>
        <end position="127"/>
    </location>
</feature>
<dbReference type="InParanoid" id="A0A1M7H9F4"/>
<comment type="similarity">
    <text evidence="2">Belongs to the BCCT transporter (TC 2.A.15) family.</text>
</comment>
<evidence type="ECO:0000256" key="3">
    <source>
        <dbReference type="ARBA" id="ARBA00022448"/>
    </source>
</evidence>